<feature type="region of interest" description="Disordered" evidence="1">
    <location>
        <begin position="135"/>
        <end position="171"/>
    </location>
</feature>
<proteinExistence type="predicted"/>
<dbReference type="AlphaFoldDB" id="G0TRH7"/>
<organism evidence="2">
    <name type="scientific">Trypanosoma vivax (strain Y486)</name>
    <dbReference type="NCBI Taxonomy" id="1055687"/>
    <lineage>
        <taxon>Eukaryota</taxon>
        <taxon>Discoba</taxon>
        <taxon>Euglenozoa</taxon>
        <taxon>Kinetoplastea</taxon>
        <taxon>Metakinetoplastina</taxon>
        <taxon>Trypanosomatida</taxon>
        <taxon>Trypanosomatidae</taxon>
        <taxon>Trypanosoma</taxon>
        <taxon>Duttonella</taxon>
    </lineage>
</organism>
<feature type="region of interest" description="Disordered" evidence="1">
    <location>
        <begin position="455"/>
        <end position="490"/>
    </location>
</feature>
<dbReference type="VEuPathDB" id="TriTrypDB:TvY486_0101890"/>
<evidence type="ECO:0000256" key="1">
    <source>
        <dbReference type="SAM" id="MobiDB-lite"/>
    </source>
</evidence>
<sequence length="592" mass="65057">MIQMKNEGVREMLDNGTPLNVFTYMLEISLDQVREALIENYTLTATRLLQQQQQQRSRQNVSYVRTVRQPDKIIRKTAGFEVEDERKGVQPVQGKVTAAQVTAESVTRISKRRQSVKVPHIKGIEHAKGLLNTSGVSKISKNGKQARPTSVVPCRRTYNSISGSPPPKQKLQRNASWHLDIGNGNCARRTAGCEQSVGAVSPPKQTTSRRRTLTSDAYNRLSSMCTPRIKSNCFSFGHTSPRPRATQTPNTGYRIGAFTGRAPSELITPEVYSCPSTPCLSRGQDAASCVQSIQRGLEAAESREALGIGRNRSRLSSVRTTEGLTYETLLRERAELNNVSQRGRYMQHNSNSTRQPGVRSTLGFGSCSNYSGGAWRSSRVEEFGSAPPSVLFGLESGDAGSTACDGMWAGSECRPHSIQNRSLGLVGENRSTLTGKFDWPIGHAARMSRTYSPVNPRRLTAGINGTEEALASRRSSPSRRSERQQRVESPLPIAQDPREFICEHFSTCDINTALKCVRMKSKTEVRCETDETEVGGTLREGDVLLECNEQPLASVIALQRIVADTLAAGLTAVSLRVLRGSESVLVRETLVQ</sequence>
<gene>
    <name evidence="2" type="ORF">TVY486_0101890</name>
</gene>
<reference evidence="2" key="1">
    <citation type="journal article" date="2012" name="Proc. Natl. Acad. Sci. U.S.A.">
        <title>Antigenic diversity is generated by distinct evolutionary mechanisms in African trypanosome species.</title>
        <authorList>
            <person name="Jackson A.P."/>
            <person name="Berry A."/>
            <person name="Aslett M."/>
            <person name="Allison H.C."/>
            <person name="Burton P."/>
            <person name="Vavrova-Anderson J."/>
            <person name="Brown R."/>
            <person name="Browne H."/>
            <person name="Corton N."/>
            <person name="Hauser H."/>
            <person name="Gamble J."/>
            <person name="Gilderthorp R."/>
            <person name="Marcello L."/>
            <person name="McQuillan J."/>
            <person name="Otto T.D."/>
            <person name="Quail M.A."/>
            <person name="Sanders M.J."/>
            <person name="van Tonder A."/>
            <person name="Ginger M.L."/>
            <person name="Field M.C."/>
            <person name="Barry J.D."/>
            <person name="Hertz-Fowler C."/>
            <person name="Berriman M."/>
        </authorList>
    </citation>
    <scope>NUCLEOTIDE SEQUENCE</scope>
    <source>
        <strain evidence="2">Y486</strain>
    </source>
</reference>
<dbReference type="EMBL" id="HE573017">
    <property type="protein sequence ID" value="CCC46541.1"/>
    <property type="molecule type" value="Genomic_DNA"/>
</dbReference>
<evidence type="ECO:0000313" key="2">
    <source>
        <dbReference type="EMBL" id="CCC46541.1"/>
    </source>
</evidence>
<protein>
    <submittedName>
        <fullName evidence="2">Uncharacterized protein</fullName>
    </submittedName>
</protein>
<accession>G0TRH7</accession>
<name>G0TRH7_TRYVY</name>